<feature type="domain" description="Polysaccharide biosynthesis protein CapD-like" evidence="3">
    <location>
        <begin position="310"/>
        <end position="623"/>
    </location>
</feature>
<feature type="transmembrane region" description="Helical" evidence="2">
    <location>
        <begin position="104"/>
        <end position="125"/>
    </location>
</feature>
<organism evidence="4 5">
    <name type="scientific">Oribacterium sinus</name>
    <dbReference type="NCBI Taxonomy" id="237576"/>
    <lineage>
        <taxon>Bacteria</taxon>
        <taxon>Bacillati</taxon>
        <taxon>Bacillota</taxon>
        <taxon>Clostridia</taxon>
        <taxon>Lachnospirales</taxon>
        <taxon>Lachnospiraceae</taxon>
        <taxon>Oribacterium</taxon>
    </lineage>
</organism>
<feature type="transmembrane region" description="Helical" evidence="2">
    <location>
        <begin position="131"/>
        <end position="152"/>
    </location>
</feature>
<dbReference type="PANTHER" id="PTHR43318">
    <property type="entry name" value="UDP-N-ACETYLGLUCOSAMINE 4,6-DEHYDRATASE"/>
    <property type="match status" value="1"/>
</dbReference>
<dbReference type="InterPro" id="IPR051203">
    <property type="entry name" value="Polysaccharide_Synthase-Rel"/>
</dbReference>
<evidence type="ECO:0000313" key="4">
    <source>
        <dbReference type="EMBL" id="MBF1273165.1"/>
    </source>
</evidence>
<dbReference type="EMBL" id="JABZRA010000100">
    <property type="protein sequence ID" value="MBF1273165.1"/>
    <property type="molecule type" value="Genomic_DNA"/>
</dbReference>
<proteinExistence type="inferred from homology"/>
<feature type="transmembrane region" description="Helical" evidence="2">
    <location>
        <begin position="29"/>
        <end position="54"/>
    </location>
</feature>
<dbReference type="Pfam" id="PF13727">
    <property type="entry name" value="CoA_binding_3"/>
    <property type="match status" value="1"/>
</dbReference>
<reference evidence="4" key="1">
    <citation type="submission" date="2020-04" db="EMBL/GenBank/DDBJ databases">
        <title>Deep metagenomics examines the oral microbiome during advanced dental caries in children, revealing novel taxa and co-occurrences with host molecules.</title>
        <authorList>
            <person name="Baker J.L."/>
            <person name="Morton J.T."/>
            <person name="Dinis M."/>
            <person name="Alvarez R."/>
            <person name="Tran N.C."/>
            <person name="Knight R."/>
            <person name="Edlund A."/>
        </authorList>
    </citation>
    <scope>NUCLEOTIDE SEQUENCE</scope>
    <source>
        <strain evidence="4">JCVI_38_bin.19</strain>
    </source>
</reference>
<dbReference type="AlphaFoldDB" id="A0A930GW53"/>
<sequence>MSSENIDNQDGGKVPQREKKGQGFRLEHWHIIALGLMLYDSLALSFSYLIALWLRYDLRYSTIDTIYIERWKAFLPFYILGSLAVFWFLKLYKSIWRFASYSELLRVSMATVICSFFHIIGITLFWGRMPISYYVIGAILQYLAVLGIRFSYRFILLLRKVNNKKSHHRIMVIGAGSAGQMLIRDIQRSGEVDGAVVCIIDDNKNKWGRLIDNIPVVGGRESILEAVEKFAVDKIFLAIPSATVSQRRDILQICNETTCELKNLPGMYQLVTGQVSASAMRKVSVEDLLGRDPIKVDLREVFSFINGKTVLVTGGGGSIGSELCRQIAGHSPKKLIIFDIYENNAYNIQLELRENFPELDLLVLIGSVRDSRRMFQIFKEYRPEIVYHAAAHKHVPLMEDSPCESIKNNALGTYKTAYAAMVNGCKRFVLISTDKAVNPANIMGASKRLCEMIIQAFDNKIKAGRVQDIPQLFTHKGMENADKDGTGAVFQDIQTEFVAVRFGNVLGSNGSVIPIFKKQIEKGGPVTVTHPDIIRYFMTIPEAVSLVLEAGTFAKGGEIFVLDMGSPVKIDTLARNLIRLSGFKPDIDIKVQYSGLRPGEKLYEEKLMAEEGLQNTANERIHIGKPLSFDIDAFLGKVDDLMEAAYKNKDDIREMVKEIVGTYKPAE</sequence>
<accession>A0A930GW53</accession>
<dbReference type="PANTHER" id="PTHR43318:SF1">
    <property type="entry name" value="POLYSACCHARIDE BIOSYNTHESIS PROTEIN EPSC-RELATED"/>
    <property type="match status" value="1"/>
</dbReference>
<comment type="caution">
    <text evidence="4">The sequence shown here is derived from an EMBL/GenBank/DDBJ whole genome shotgun (WGS) entry which is preliminary data.</text>
</comment>
<evidence type="ECO:0000259" key="3">
    <source>
        <dbReference type="Pfam" id="PF02719"/>
    </source>
</evidence>
<keyword evidence="2" id="KW-0812">Transmembrane</keyword>
<dbReference type="Gene3D" id="3.40.50.720">
    <property type="entry name" value="NAD(P)-binding Rossmann-like Domain"/>
    <property type="match status" value="2"/>
</dbReference>
<protein>
    <submittedName>
        <fullName evidence="4">Polysaccharide biosynthesis protein</fullName>
    </submittedName>
</protein>
<name>A0A930GW53_9FIRM</name>
<keyword evidence="2" id="KW-1133">Transmembrane helix</keyword>
<keyword evidence="2" id="KW-0472">Membrane</keyword>
<comment type="similarity">
    <text evidence="1">Belongs to the polysaccharide synthase family.</text>
</comment>
<dbReference type="Pfam" id="PF02719">
    <property type="entry name" value="Polysacc_synt_2"/>
    <property type="match status" value="1"/>
</dbReference>
<evidence type="ECO:0000256" key="2">
    <source>
        <dbReference type="SAM" id="Phobius"/>
    </source>
</evidence>
<feature type="transmembrane region" description="Helical" evidence="2">
    <location>
        <begin position="74"/>
        <end position="92"/>
    </location>
</feature>
<dbReference type="SUPFAM" id="SSF51735">
    <property type="entry name" value="NAD(P)-binding Rossmann-fold domains"/>
    <property type="match status" value="1"/>
</dbReference>
<dbReference type="Proteomes" id="UP000775770">
    <property type="component" value="Unassembled WGS sequence"/>
</dbReference>
<gene>
    <name evidence="4" type="ORF">HXM90_07085</name>
</gene>
<dbReference type="InterPro" id="IPR029063">
    <property type="entry name" value="SAM-dependent_MTases_sf"/>
</dbReference>
<dbReference type="CDD" id="cd05237">
    <property type="entry name" value="UDP_invert_4-6DH_SDR_e"/>
    <property type="match status" value="1"/>
</dbReference>
<dbReference type="InterPro" id="IPR036291">
    <property type="entry name" value="NAD(P)-bd_dom_sf"/>
</dbReference>
<evidence type="ECO:0000313" key="5">
    <source>
        <dbReference type="Proteomes" id="UP000775770"/>
    </source>
</evidence>
<dbReference type="SUPFAM" id="SSF53335">
    <property type="entry name" value="S-adenosyl-L-methionine-dependent methyltransferases"/>
    <property type="match status" value="1"/>
</dbReference>
<dbReference type="InterPro" id="IPR003869">
    <property type="entry name" value="Polysac_CapD-like"/>
</dbReference>
<evidence type="ECO:0000256" key="1">
    <source>
        <dbReference type="ARBA" id="ARBA00007430"/>
    </source>
</evidence>